<dbReference type="GO" id="GO:0005886">
    <property type="term" value="C:plasma membrane"/>
    <property type="evidence" value="ECO:0007669"/>
    <property type="project" value="TreeGrafter"/>
</dbReference>
<dbReference type="Gene3D" id="2.40.420.20">
    <property type="match status" value="1"/>
</dbReference>
<keyword evidence="11" id="KW-1185">Reference proteome</keyword>
<feature type="domain" description="Multidrug resistance protein MdtA-like alpha-helical hairpin" evidence="6">
    <location>
        <begin position="102"/>
        <end position="171"/>
    </location>
</feature>
<dbReference type="Pfam" id="PF25967">
    <property type="entry name" value="RND-MFP_C"/>
    <property type="match status" value="1"/>
</dbReference>
<gene>
    <name evidence="10" type="ORF">SAMN05421538_10778</name>
</gene>
<dbReference type="InterPro" id="IPR058626">
    <property type="entry name" value="MdtA-like_b-barrel"/>
</dbReference>
<sequence>MNSSQKLLRAGALLWLILAGPAAAQQPGGGEAPPPAVTVVTLSAEDVVLTASLPGRVLASAEAELRPQVNGIITERLFEEGSVVSAGDPLYRIDPRSYEAAVAQAEAALAQATAQADAATREAERVAALRDRSVASQQTEDSAIAARDAAQAAVKAAEAQLEAARIDLDRTTITAPLDGVIGLAQTSQGALVTASQATPLAVIRRIDPVQVDVTQSAADIIRWQRQGDGAALANGAARTVSLRLADGTVYEQTGSLTGAEPHVDETTGVVTLRMEFSNPDNLLLPGMYVLADIPQAELSGMILAPQEGVSRDRRGRPIAYVVNAENVVEQRMLEIVQDRGSDWVVREGLSDGDRIVVAGTQRIAPGVTVTPEERQEDGEDTDGQGAAGAEAGAAPQPEATEPAQDGTDADQAAQPESAAEEAAPDSAPQDTSSAPDAAAGDAAASPETDAAQAGN</sequence>
<comment type="similarity">
    <text evidence="2">Belongs to the membrane fusion protein (MFP) (TC 8.A.1) family.</text>
</comment>
<dbReference type="PANTHER" id="PTHR30158:SF3">
    <property type="entry name" value="MULTIDRUG EFFLUX PUMP SUBUNIT ACRA-RELATED"/>
    <property type="match status" value="1"/>
</dbReference>
<dbReference type="NCBIfam" id="TIGR01730">
    <property type="entry name" value="RND_mfp"/>
    <property type="match status" value="1"/>
</dbReference>
<dbReference type="PANTHER" id="PTHR30158">
    <property type="entry name" value="ACRA/E-RELATED COMPONENT OF DRUG EFFLUX TRANSPORTER"/>
    <property type="match status" value="1"/>
</dbReference>
<dbReference type="InterPro" id="IPR058625">
    <property type="entry name" value="MdtA-like_BSH"/>
</dbReference>
<dbReference type="OrthoDB" id="9816569at2"/>
<accession>A0A1G7DEL3</accession>
<evidence type="ECO:0000259" key="8">
    <source>
        <dbReference type="Pfam" id="PF25944"/>
    </source>
</evidence>
<evidence type="ECO:0000256" key="1">
    <source>
        <dbReference type="ARBA" id="ARBA00004196"/>
    </source>
</evidence>
<feature type="domain" description="Multidrug resistance protein MdtA-like barrel-sandwich hybrid" evidence="7">
    <location>
        <begin position="63"/>
        <end position="203"/>
    </location>
</feature>
<evidence type="ECO:0000259" key="6">
    <source>
        <dbReference type="Pfam" id="PF25876"/>
    </source>
</evidence>
<dbReference type="STRING" id="591205.SAMN05421538_10778"/>
<feature type="region of interest" description="Disordered" evidence="4">
    <location>
        <begin position="362"/>
        <end position="455"/>
    </location>
</feature>
<dbReference type="Pfam" id="PF25944">
    <property type="entry name" value="Beta-barrel_RND"/>
    <property type="match status" value="1"/>
</dbReference>
<evidence type="ECO:0000259" key="7">
    <source>
        <dbReference type="Pfam" id="PF25917"/>
    </source>
</evidence>
<dbReference type="InterPro" id="IPR058627">
    <property type="entry name" value="MdtA-like_C"/>
</dbReference>
<comment type="subcellular location">
    <subcellularLocation>
        <location evidence="1">Cell envelope</location>
    </subcellularLocation>
</comment>
<feature type="compositionally biased region" description="Low complexity" evidence="4">
    <location>
        <begin position="424"/>
        <end position="455"/>
    </location>
</feature>
<dbReference type="InterPro" id="IPR006143">
    <property type="entry name" value="RND_pump_MFP"/>
</dbReference>
<dbReference type="AlphaFoldDB" id="A0A1G7DEL3"/>
<feature type="domain" description="Multidrug resistance protein MdtA-like beta-barrel" evidence="8">
    <location>
        <begin position="208"/>
        <end position="293"/>
    </location>
</feature>
<dbReference type="GO" id="GO:0046677">
    <property type="term" value="P:response to antibiotic"/>
    <property type="evidence" value="ECO:0007669"/>
    <property type="project" value="TreeGrafter"/>
</dbReference>
<dbReference type="Gene3D" id="1.10.287.470">
    <property type="entry name" value="Helix hairpin bin"/>
    <property type="match status" value="1"/>
</dbReference>
<dbReference type="InterPro" id="IPR058624">
    <property type="entry name" value="MdtA-like_HH"/>
</dbReference>
<evidence type="ECO:0000256" key="3">
    <source>
        <dbReference type="SAM" id="Coils"/>
    </source>
</evidence>
<evidence type="ECO:0000313" key="11">
    <source>
        <dbReference type="Proteomes" id="UP000199344"/>
    </source>
</evidence>
<evidence type="ECO:0000313" key="10">
    <source>
        <dbReference type="EMBL" id="SDE49961.1"/>
    </source>
</evidence>
<dbReference type="EMBL" id="FNAH01000007">
    <property type="protein sequence ID" value="SDE49961.1"/>
    <property type="molecule type" value="Genomic_DNA"/>
</dbReference>
<name>A0A1G7DEL3_9RHOB</name>
<feature type="chain" id="PRO_5011769733" evidence="5">
    <location>
        <begin position="25"/>
        <end position="455"/>
    </location>
</feature>
<keyword evidence="5" id="KW-0732">Signal</keyword>
<evidence type="ECO:0000256" key="5">
    <source>
        <dbReference type="SAM" id="SignalP"/>
    </source>
</evidence>
<evidence type="ECO:0000256" key="4">
    <source>
        <dbReference type="SAM" id="MobiDB-lite"/>
    </source>
</evidence>
<feature type="coiled-coil region" evidence="3">
    <location>
        <begin position="102"/>
        <end position="174"/>
    </location>
</feature>
<evidence type="ECO:0000259" key="9">
    <source>
        <dbReference type="Pfam" id="PF25967"/>
    </source>
</evidence>
<feature type="compositionally biased region" description="Low complexity" evidence="4">
    <location>
        <begin position="383"/>
        <end position="417"/>
    </location>
</feature>
<dbReference type="Gene3D" id="2.40.30.170">
    <property type="match status" value="1"/>
</dbReference>
<dbReference type="SUPFAM" id="SSF111369">
    <property type="entry name" value="HlyD-like secretion proteins"/>
    <property type="match status" value="1"/>
</dbReference>
<feature type="domain" description="Multidrug resistance protein MdtA-like C-terminal permuted SH3" evidence="9">
    <location>
        <begin position="302"/>
        <end position="362"/>
    </location>
</feature>
<dbReference type="Pfam" id="PF25917">
    <property type="entry name" value="BSH_RND"/>
    <property type="match status" value="1"/>
</dbReference>
<reference evidence="10 11" key="1">
    <citation type="submission" date="2016-10" db="EMBL/GenBank/DDBJ databases">
        <authorList>
            <person name="de Groot N.N."/>
        </authorList>
    </citation>
    <scope>NUCLEOTIDE SEQUENCE [LARGE SCALE GENOMIC DNA]</scope>
    <source>
        <strain evidence="10 11">DSM 22220</strain>
    </source>
</reference>
<dbReference type="Pfam" id="PF25876">
    <property type="entry name" value="HH_MFP_RND"/>
    <property type="match status" value="1"/>
</dbReference>
<organism evidence="10 11">
    <name type="scientific">Paracoccus isoporae</name>
    <dbReference type="NCBI Taxonomy" id="591205"/>
    <lineage>
        <taxon>Bacteria</taxon>
        <taxon>Pseudomonadati</taxon>
        <taxon>Pseudomonadota</taxon>
        <taxon>Alphaproteobacteria</taxon>
        <taxon>Rhodobacterales</taxon>
        <taxon>Paracoccaceae</taxon>
        <taxon>Paracoccus</taxon>
    </lineage>
</organism>
<evidence type="ECO:0000256" key="2">
    <source>
        <dbReference type="ARBA" id="ARBA00009477"/>
    </source>
</evidence>
<dbReference type="Proteomes" id="UP000199344">
    <property type="component" value="Unassembled WGS sequence"/>
</dbReference>
<feature type="signal peptide" evidence="5">
    <location>
        <begin position="1"/>
        <end position="24"/>
    </location>
</feature>
<keyword evidence="3" id="KW-0175">Coiled coil</keyword>
<dbReference type="Gene3D" id="2.40.50.100">
    <property type="match status" value="1"/>
</dbReference>
<dbReference type="GO" id="GO:0030313">
    <property type="term" value="C:cell envelope"/>
    <property type="evidence" value="ECO:0007669"/>
    <property type="project" value="UniProtKB-SubCell"/>
</dbReference>
<proteinExistence type="inferred from homology"/>
<protein>
    <submittedName>
        <fullName evidence="10">Membrane fusion protein, multidrug efflux system</fullName>
    </submittedName>
</protein>
<dbReference type="RefSeq" id="WP_090524106.1">
    <property type="nucleotide sequence ID" value="NZ_FNAH01000007.1"/>
</dbReference>
<dbReference type="FunFam" id="2.40.420.20:FF:000001">
    <property type="entry name" value="Efflux RND transporter periplasmic adaptor subunit"/>
    <property type="match status" value="1"/>
</dbReference>
<dbReference type="GO" id="GO:0022857">
    <property type="term" value="F:transmembrane transporter activity"/>
    <property type="evidence" value="ECO:0007669"/>
    <property type="project" value="InterPro"/>
</dbReference>